<keyword evidence="4 7" id="KW-0812">Transmembrane</keyword>
<dbReference type="AlphaFoldDB" id="A0A3N0AXU1"/>
<sequence>MFSELAVAYLFFGGAGAGSCVVLGILECANIGRYGASTGSWLAGKRRPRPVLRLRKRLRVPHELLSRGWTLCLVLLVTGSLCLVADAGRPERVISLWLSPRFTVMTVGAWALLASSVLAAFFSFVSNGAGARLPLFVVLAAAIAAVIAGVATAIYTGVLLTLLPSVIAFGTWLVPALFCLSSLSCGVAVAFGTASFVDSRVPFNAALRCLSRVDRAIIVAEMVALALFVASLLTDARTEAGGRALLAGDEAIMFWVVLVLAGLVAPFILEIRYLGGDRRTKGLWIAFYVLLGGAALRVCVTGLAAFDISQSPELAIQMAFAAAGG</sequence>
<evidence type="ECO:0000256" key="2">
    <source>
        <dbReference type="ARBA" id="ARBA00008929"/>
    </source>
</evidence>
<comment type="caution">
    <text evidence="8">The sequence shown here is derived from an EMBL/GenBank/DDBJ whole genome shotgun (WGS) entry which is preliminary data.</text>
</comment>
<protein>
    <submittedName>
        <fullName evidence="8">Polysulfide reductase</fullName>
    </submittedName>
</protein>
<feature type="transmembrane region" description="Helical" evidence="7">
    <location>
        <begin position="283"/>
        <end position="306"/>
    </location>
</feature>
<evidence type="ECO:0000256" key="6">
    <source>
        <dbReference type="ARBA" id="ARBA00023136"/>
    </source>
</evidence>
<dbReference type="InterPro" id="IPR052049">
    <property type="entry name" value="Electron_transfer_protein"/>
</dbReference>
<feature type="transmembrane region" description="Helical" evidence="7">
    <location>
        <begin position="252"/>
        <end position="271"/>
    </location>
</feature>
<proteinExistence type="inferred from homology"/>
<evidence type="ECO:0000256" key="5">
    <source>
        <dbReference type="ARBA" id="ARBA00022989"/>
    </source>
</evidence>
<accession>A0A3N0AXU1</accession>
<evidence type="ECO:0000256" key="4">
    <source>
        <dbReference type="ARBA" id="ARBA00022692"/>
    </source>
</evidence>
<dbReference type="PANTHER" id="PTHR34856:SF2">
    <property type="entry name" value="PROTEIN NRFD"/>
    <property type="match status" value="1"/>
</dbReference>
<keyword evidence="3" id="KW-1003">Cell membrane</keyword>
<feature type="transmembrane region" description="Helical" evidence="7">
    <location>
        <begin position="64"/>
        <end position="87"/>
    </location>
</feature>
<feature type="transmembrane region" description="Helical" evidence="7">
    <location>
        <begin position="107"/>
        <end position="126"/>
    </location>
</feature>
<dbReference type="EMBL" id="QICA01000002">
    <property type="protein sequence ID" value="RNL39685.1"/>
    <property type="molecule type" value="Genomic_DNA"/>
</dbReference>
<dbReference type="Pfam" id="PF03916">
    <property type="entry name" value="NrfD"/>
    <property type="match status" value="1"/>
</dbReference>
<comment type="similarity">
    <text evidence="2">Belongs to the NrfD family.</text>
</comment>
<name>A0A3N0AXU1_9ACTN</name>
<evidence type="ECO:0000313" key="9">
    <source>
        <dbReference type="Proteomes" id="UP000278327"/>
    </source>
</evidence>
<feature type="transmembrane region" description="Helical" evidence="7">
    <location>
        <begin position="133"/>
        <end position="155"/>
    </location>
</feature>
<evidence type="ECO:0000313" key="8">
    <source>
        <dbReference type="EMBL" id="RNL39685.1"/>
    </source>
</evidence>
<dbReference type="Gene3D" id="1.20.1630.10">
    <property type="entry name" value="Formate dehydrogenase/DMSO reductase domain"/>
    <property type="match status" value="1"/>
</dbReference>
<keyword evidence="6 7" id="KW-0472">Membrane</keyword>
<reference evidence="8 9" key="1">
    <citation type="journal article" date="2019" name="Microbiol. Resour. Announc.">
        <title>Draft Genome Sequences of Type Strains of Gordonibacter faecihominis, Paraeggerthella hongkongensis, Parvibacter caecicola,Slackia equolifaciens, Slackia faecicanis, and Slackia isoflavoniconvertens.</title>
        <authorList>
            <person name="Danylec N."/>
            <person name="Stoll D.A."/>
            <person name="Dotsch A."/>
            <person name="Huch M."/>
        </authorList>
    </citation>
    <scope>NUCLEOTIDE SEQUENCE [LARGE SCALE GENOMIC DNA]</scope>
    <source>
        <strain evidence="8 9">DSM 18785</strain>
    </source>
</reference>
<evidence type="ECO:0000256" key="1">
    <source>
        <dbReference type="ARBA" id="ARBA00004651"/>
    </source>
</evidence>
<dbReference type="PANTHER" id="PTHR34856">
    <property type="entry name" value="PROTEIN NRFD"/>
    <property type="match status" value="1"/>
</dbReference>
<evidence type="ECO:0000256" key="7">
    <source>
        <dbReference type="SAM" id="Phobius"/>
    </source>
</evidence>
<keyword evidence="5 7" id="KW-1133">Transmembrane helix</keyword>
<evidence type="ECO:0000256" key="3">
    <source>
        <dbReference type="ARBA" id="ARBA00022475"/>
    </source>
</evidence>
<dbReference type="Proteomes" id="UP000278327">
    <property type="component" value="Unassembled WGS sequence"/>
</dbReference>
<feature type="transmembrane region" description="Helical" evidence="7">
    <location>
        <begin position="213"/>
        <end position="232"/>
    </location>
</feature>
<dbReference type="GO" id="GO:0005886">
    <property type="term" value="C:plasma membrane"/>
    <property type="evidence" value="ECO:0007669"/>
    <property type="project" value="UniProtKB-SubCell"/>
</dbReference>
<comment type="subcellular location">
    <subcellularLocation>
        <location evidence="1">Cell membrane</location>
        <topology evidence="1">Multi-pass membrane protein</topology>
    </subcellularLocation>
</comment>
<gene>
    <name evidence="8" type="ORF">DMP10_01785</name>
</gene>
<feature type="transmembrane region" description="Helical" evidence="7">
    <location>
        <begin position="167"/>
        <end position="192"/>
    </location>
</feature>
<feature type="transmembrane region" description="Helical" evidence="7">
    <location>
        <begin position="6"/>
        <end position="26"/>
    </location>
</feature>
<keyword evidence="9" id="KW-1185">Reference proteome</keyword>
<dbReference type="InterPro" id="IPR005614">
    <property type="entry name" value="NrfD-like"/>
</dbReference>
<dbReference type="RefSeq" id="WP_117284641.1">
    <property type="nucleotide sequence ID" value="NZ_JAMTCE010000005.1"/>
</dbReference>
<organism evidence="8 9">
    <name type="scientific">Adlercreutzia equolifaciens subsp. celatus DSM 18785</name>
    <dbReference type="NCBI Taxonomy" id="1121021"/>
    <lineage>
        <taxon>Bacteria</taxon>
        <taxon>Bacillati</taxon>
        <taxon>Actinomycetota</taxon>
        <taxon>Coriobacteriia</taxon>
        <taxon>Eggerthellales</taxon>
        <taxon>Eggerthellaceae</taxon>
        <taxon>Adlercreutzia</taxon>
    </lineage>
</organism>